<name>A0A0P7BVF1_9BACT</name>
<dbReference type="AlphaFoldDB" id="A0A0P7BVF1"/>
<comment type="caution">
    <text evidence="1">The sequence shown here is derived from an EMBL/GenBank/DDBJ whole genome shotgun (WGS) entry which is preliminary data.</text>
</comment>
<evidence type="ECO:0000313" key="2">
    <source>
        <dbReference type="Proteomes" id="UP000050454"/>
    </source>
</evidence>
<reference evidence="1 2" key="1">
    <citation type="submission" date="2015-07" db="EMBL/GenBank/DDBJ databases">
        <title>The draft genome sequence of Leadbetterella sp. JN14-9.</title>
        <authorList>
            <person name="Liu Y."/>
            <person name="Du J."/>
            <person name="Shao Z."/>
        </authorList>
    </citation>
    <scope>NUCLEOTIDE SEQUENCE [LARGE SCALE GENOMIC DNA]</scope>
    <source>
        <strain evidence="1 2">JN14-9</strain>
    </source>
</reference>
<dbReference type="EMBL" id="LGTQ01000006">
    <property type="protein sequence ID" value="KPM48904.1"/>
    <property type="molecule type" value="Genomic_DNA"/>
</dbReference>
<protein>
    <recommendedName>
        <fullName evidence="3">Secretion system C-terminal sorting domain-containing protein</fullName>
    </recommendedName>
</protein>
<dbReference type="Proteomes" id="UP000050454">
    <property type="component" value="Unassembled WGS sequence"/>
</dbReference>
<keyword evidence="2" id="KW-1185">Reference proteome</keyword>
<organism evidence="1 2">
    <name type="scientific">Jiulongibacter sediminis</name>
    <dbReference type="NCBI Taxonomy" id="1605367"/>
    <lineage>
        <taxon>Bacteria</taxon>
        <taxon>Pseudomonadati</taxon>
        <taxon>Bacteroidota</taxon>
        <taxon>Cytophagia</taxon>
        <taxon>Cytophagales</taxon>
        <taxon>Leadbetterellaceae</taxon>
        <taxon>Jiulongibacter</taxon>
    </lineage>
</organism>
<evidence type="ECO:0008006" key="3">
    <source>
        <dbReference type="Google" id="ProtNLM"/>
    </source>
</evidence>
<evidence type="ECO:0000313" key="1">
    <source>
        <dbReference type="EMBL" id="KPM48904.1"/>
    </source>
</evidence>
<accession>A0A0P7BVF1</accession>
<gene>
    <name evidence="1" type="ORF">AFM12_10135</name>
</gene>
<sequence>MFAMNKVMDGSKIQLEQKQELVKELKNTKMKKLLTIAVILMGVSTTAVHADDHMYFRNIAESDLTVKAMSGLKFKVTAVNLLEKTYVEVKDETGLTLYKEVATSDFAKVLNLSSLPDGEYVIVLTTGDKVVKEPFEIKTETKVIRTATPAK</sequence>
<proteinExistence type="predicted"/>